<accession>A0AAX4HTS9</accession>
<feature type="transmembrane region" description="Helical" evidence="1">
    <location>
        <begin position="350"/>
        <end position="367"/>
    </location>
</feature>
<keyword evidence="1" id="KW-0812">Transmembrane</keyword>
<protein>
    <submittedName>
        <fullName evidence="2">TAXI family TRAP transporter solute-binding subunit</fullName>
    </submittedName>
</protein>
<dbReference type="InterPro" id="IPR011852">
    <property type="entry name" value="TRAP_TAXI"/>
</dbReference>
<dbReference type="RefSeq" id="WP_321398934.1">
    <property type="nucleotide sequence ID" value="NZ_CP139487.1"/>
</dbReference>
<dbReference type="PANTHER" id="PTHR42941:SF1">
    <property type="entry name" value="SLL1037 PROTEIN"/>
    <property type="match status" value="1"/>
</dbReference>
<name>A0AAX4HTS9_9BACT</name>
<dbReference type="KEGG" id="psti:SOO65_07455"/>
<evidence type="ECO:0000313" key="2">
    <source>
        <dbReference type="EMBL" id="WPU66578.1"/>
    </source>
</evidence>
<dbReference type="Proteomes" id="UP001324634">
    <property type="component" value="Chromosome"/>
</dbReference>
<organism evidence="2 3">
    <name type="scientific">Peredibacter starrii</name>
    <dbReference type="NCBI Taxonomy" id="28202"/>
    <lineage>
        <taxon>Bacteria</taxon>
        <taxon>Pseudomonadati</taxon>
        <taxon>Bdellovibrionota</taxon>
        <taxon>Bacteriovoracia</taxon>
        <taxon>Bacteriovoracales</taxon>
        <taxon>Bacteriovoracaceae</taxon>
        <taxon>Peredibacter</taxon>
    </lineage>
</organism>
<dbReference type="EMBL" id="CP139487">
    <property type="protein sequence ID" value="WPU66578.1"/>
    <property type="molecule type" value="Genomic_DNA"/>
</dbReference>
<feature type="transmembrane region" description="Helical" evidence="1">
    <location>
        <begin position="20"/>
        <end position="42"/>
    </location>
</feature>
<evidence type="ECO:0000313" key="3">
    <source>
        <dbReference type="Proteomes" id="UP001324634"/>
    </source>
</evidence>
<dbReference type="PANTHER" id="PTHR42941">
    <property type="entry name" value="SLL1037 PROTEIN"/>
    <property type="match status" value="1"/>
</dbReference>
<dbReference type="Gene3D" id="3.40.190.10">
    <property type="entry name" value="Periplasmic binding protein-like II"/>
    <property type="match status" value="2"/>
</dbReference>
<dbReference type="SUPFAM" id="SSF53850">
    <property type="entry name" value="Periplasmic binding protein-like II"/>
    <property type="match status" value="1"/>
</dbReference>
<keyword evidence="1" id="KW-0472">Membrane</keyword>
<dbReference type="AlphaFoldDB" id="A0AAX4HTS9"/>
<dbReference type="Pfam" id="PF16868">
    <property type="entry name" value="NMT1_3"/>
    <property type="match status" value="1"/>
</dbReference>
<keyword evidence="3" id="KW-1185">Reference proteome</keyword>
<proteinExistence type="predicted"/>
<sequence length="442" mass="50321">MNKAYRRSLDTLMEYFDLGPTVALTIILVSATIIFTGVIFFVRSAPPTELTFISGPEGSIFHGIAVKYQKALGKNGIKVNILTSNGSLDNLNRIYEKDTKVDLALVQSGSEEEGKKYRRLVSLGGISHQPLFFFYRGKPIERMYEMKGKTIAISSEGSGARKLALKILKLNGITEGPNLVTLEGEEVSKALLEKKIDGAFLMGEDASLDVLRKLLNSDDIRLMNFKNANAYIRKIDILHKLEVPEGVLNFEKNIPSENITLIGPMVELIATKDLHPALSDMVLDAAMDIHGNAGVFKKRNEFPVAAENKIRLSDDAERFYKSGKSFLYRYLPFWMASLLNRILISFLPMLILLVPAVRSIPAIFRWFGKLRIRRRYRALLKLEEKFMYENDMEKLKDLFAQFESIEKDVQRMRIKAILADQFYMLRSHIEYVRRLMVSKMSA</sequence>
<gene>
    <name evidence="2" type="ORF">SOO65_07455</name>
</gene>
<evidence type="ECO:0000256" key="1">
    <source>
        <dbReference type="SAM" id="Phobius"/>
    </source>
</evidence>
<reference evidence="2 3" key="1">
    <citation type="submission" date="2023-11" db="EMBL/GenBank/DDBJ databases">
        <title>Peredibacter starrii A3.12.</title>
        <authorList>
            <person name="Mitchell R.J."/>
        </authorList>
    </citation>
    <scope>NUCLEOTIDE SEQUENCE [LARGE SCALE GENOMIC DNA]</scope>
    <source>
        <strain evidence="2 3">A3.12</strain>
    </source>
</reference>
<keyword evidence="1" id="KW-1133">Transmembrane helix</keyword>